<protein>
    <submittedName>
        <fullName evidence="1">Uncharacterized protein</fullName>
    </submittedName>
</protein>
<name>A0A2S2N8D9_SCHGA</name>
<dbReference type="EMBL" id="GGMR01000729">
    <property type="protein sequence ID" value="MBY13348.1"/>
    <property type="molecule type" value="Transcribed_RNA"/>
</dbReference>
<gene>
    <name evidence="1" type="ORF">g.5663</name>
</gene>
<reference evidence="1" key="1">
    <citation type="submission" date="2018-04" db="EMBL/GenBank/DDBJ databases">
        <title>Transcriptome of Schizaphis graminum biotype I.</title>
        <authorList>
            <person name="Scully E.D."/>
            <person name="Geib S.M."/>
            <person name="Palmer N.A."/>
            <person name="Koch K."/>
            <person name="Bradshaw J."/>
            <person name="Heng-Moss T."/>
            <person name="Sarath G."/>
        </authorList>
    </citation>
    <scope>NUCLEOTIDE SEQUENCE</scope>
</reference>
<sequence length="209" mass="23656">MLSSRTSTTTRSQSDIVFEQKFEQNFTTINIEHVIPDAAVGRLSRLIENNLKAPSDFFINQDTNNLPKVAEIHRRKYLANTFVPVDHGSMQQKRPKFEVFAAPTTQTPRYSNCLGGKTTLDKYFRAAKTSRRLRDLNSRGLSVAVSNVSAESLVGKLSSDPATQQKTNPKDEKLLSTKHFLNHNLEESRETSCTKQCLHYYFPATSKDL</sequence>
<accession>A0A2S2N8D9</accession>
<proteinExistence type="predicted"/>
<evidence type="ECO:0000313" key="1">
    <source>
        <dbReference type="EMBL" id="MBY13348.1"/>
    </source>
</evidence>
<organism evidence="1">
    <name type="scientific">Schizaphis graminum</name>
    <name type="common">Green bug aphid</name>
    <dbReference type="NCBI Taxonomy" id="13262"/>
    <lineage>
        <taxon>Eukaryota</taxon>
        <taxon>Metazoa</taxon>
        <taxon>Ecdysozoa</taxon>
        <taxon>Arthropoda</taxon>
        <taxon>Hexapoda</taxon>
        <taxon>Insecta</taxon>
        <taxon>Pterygota</taxon>
        <taxon>Neoptera</taxon>
        <taxon>Paraneoptera</taxon>
        <taxon>Hemiptera</taxon>
        <taxon>Sternorrhyncha</taxon>
        <taxon>Aphidomorpha</taxon>
        <taxon>Aphidoidea</taxon>
        <taxon>Aphididae</taxon>
        <taxon>Aphidini</taxon>
        <taxon>Schizaphis</taxon>
    </lineage>
</organism>
<dbReference type="AlphaFoldDB" id="A0A2S2N8D9"/>